<dbReference type="Proteomes" id="UP000760480">
    <property type="component" value="Unassembled WGS sequence"/>
</dbReference>
<sequence>MTPSAMLIGKKTAAILVAREEPFQRRHDRAKPGQGPFCADVKGSKLSARKVKIHAGDSRFFATNTDERDQ</sequence>
<protein>
    <submittedName>
        <fullName evidence="1">Uncharacterized protein</fullName>
    </submittedName>
</protein>
<evidence type="ECO:0000313" key="2">
    <source>
        <dbReference type="Proteomes" id="UP000760480"/>
    </source>
</evidence>
<gene>
    <name evidence="1" type="ORF">E4P82_13210</name>
</gene>
<dbReference type="EMBL" id="SPMZ01000037">
    <property type="protein sequence ID" value="NMQ20070.1"/>
    <property type="molecule type" value="Genomic_DNA"/>
</dbReference>
<comment type="caution">
    <text evidence="1">The sequence shown here is derived from an EMBL/GenBank/DDBJ whole genome shotgun (WGS) entry which is preliminary data.</text>
</comment>
<keyword evidence="2" id="KW-1185">Reference proteome</keyword>
<proteinExistence type="predicted"/>
<organism evidence="1 2">
    <name type="scientific">Candidatus Competibacter phosphatis</name>
    <dbReference type="NCBI Taxonomy" id="221280"/>
    <lineage>
        <taxon>Bacteria</taxon>
        <taxon>Pseudomonadati</taxon>
        <taxon>Pseudomonadota</taxon>
        <taxon>Gammaproteobacteria</taxon>
        <taxon>Candidatus Competibacteraceae</taxon>
        <taxon>Candidatus Competibacter</taxon>
    </lineage>
</organism>
<dbReference type="RefSeq" id="WP_169249330.1">
    <property type="nucleotide sequence ID" value="NZ_SPMZ01000037.1"/>
</dbReference>
<evidence type="ECO:0000313" key="1">
    <source>
        <dbReference type="EMBL" id="NMQ20070.1"/>
    </source>
</evidence>
<reference evidence="1 2" key="1">
    <citation type="submission" date="2019-03" db="EMBL/GenBank/DDBJ databases">
        <title>Metabolic reconstructions from genomes of highly enriched 'Candidatus Accumulibacter' and 'Candidatus Competibacter' bioreactor populations.</title>
        <authorList>
            <person name="Annavajhala M.K."/>
            <person name="Welles L."/>
            <person name="Abbas B."/>
            <person name="Sorokin D."/>
            <person name="Park H."/>
            <person name="Van Loosdrecht M."/>
            <person name="Chandran K."/>
        </authorList>
    </citation>
    <scope>NUCLEOTIDE SEQUENCE [LARGE SCALE GENOMIC DNA]</scope>
    <source>
        <strain evidence="1 2">SBR_G</strain>
    </source>
</reference>
<accession>A0ABX1TQ86</accession>
<name>A0ABX1TQ86_9GAMM</name>